<dbReference type="AlphaFoldDB" id="A0A7N0VNL1"/>
<reference evidence="1" key="1">
    <citation type="submission" date="2021-01" db="UniProtKB">
        <authorList>
            <consortium name="EnsemblPlants"/>
        </authorList>
    </citation>
    <scope>IDENTIFICATION</scope>
</reference>
<organism evidence="1 2">
    <name type="scientific">Kalanchoe fedtschenkoi</name>
    <name type="common">Lavender scallops</name>
    <name type="synonym">South American air plant</name>
    <dbReference type="NCBI Taxonomy" id="63787"/>
    <lineage>
        <taxon>Eukaryota</taxon>
        <taxon>Viridiplantae</taxon>
        <taxon>Streptophyta</taxon>
        <taxon>Embryophyta</taxon>
        <taxon>Tracheophyta</taxon>
        <taxon>Spermatophyta</taxon>
        <taxon>Magnoliopsida</taxon>
        <taxon>eudicotyledons</taxon>
        <taxon>Gunneridae</taxon>
        <taxon>Pentapetalae</taxon>
        <taxon>Saxifragales</taxon>
        <taxon>Crassulaceae</taxon>
        <taxon>Kalanchoe</taxon>
    </lineage>
</organism>
<proteinExistence type="predicted"/>
<dbReference type="Gramene" id="Kaladp1322s0004.1.v1.1">
    <property type="protein sequence ID" value="Kaladp1322s0004.1.v1.1.CDS.1"/>
    <property type="gene ID" value="Kaladp1322s0004.v1.1"/>
</dbReference>
<protein>
    <submittedName>
        <fullName evidence="1">Uncharacterized protein</fullName>
    </submittedName>
</protein>
<accession>A0A7N0VNL1</accession>
<evidence type="ECO:0000313" key="1">
    <source>
        <dbReference type="EnsemblPlants" id="Kaladp1322s0004.1.v1.1.CDS.1"/>
    </source>
</evidence>
<sequence length="49" mass="5575">MASNKLPQLTILSRKSNISSIGPINLGYNSYQIRHQLHINLIHGFFLPE</sequence>
<dbReference type="EnsemblPlants" id="Kaladp1322s0004.1.v1.1">
    <property type="protein sequence ID" value="Kaladp1322s0004.1.v1.1.CDS.1"/>
    <property type="gene ID" value="Kaladp1322s0004.v1.1"/>
</dbReference>
<evidence type="ECO:0000313" key="2">
    <source>
        <dbReference type="Proteomes" id="UP000594263"/>
    </source>
</evidence>
<keyword evidence="2" id="KW-1185">Reference proteome</keyword>
<dbReference type="Proteomes" id="UP000594263">
    <property type="component" value="Unplaced"/>
</dbReference>
<name>A0A7N0VNL1_KALFE</name>